<evidence type="ECO:0000313" key="3">
    <source>
        <dbReference type="Proteomes" id="UP000035159"/>
    </source>
</evidence>
<dbReference type="AlphaFoldDB" id="A0A0G2ZED4"/>
<sequence length="147" mass="16690">MIRLFFLLLSSSIVLLVTVIIFYIILEPVEVGVSNVGKVRVPQIDFSDFDVRIEIKDYFQPLMADTSDVIRSMMEAGVEATSVAYKGYFKIDDMEYAVLETQEGESIVRVGDYISQYVVYGIAEFAVLLNDLNSNSFAISRIYEEKK</sequence>
<keyword evidence="3" id="KW-1185">Reference proteome</keyword>
<reference evidence="2 3" key="1">
    <citation type="submission" date="2015-04" db="EMBL/GenBank/DDBJ databases">
        <title>Complete Genome Sequence of Kosmotoga pacifica SLHLJ1.</title>
        <authorList>
            <person name="Jiang L.J."/>
            <person name="Shao Z.Z."/>
            <person name="Jebbar M."/>
        </authorList>
    </citation>
    <scope>NUCLEOTIDE SEQUENCE [LARGE SCALE GENOMIC DNA]</scope>
    <source>
        <strain evidence="2 3">SLHLJ1</strain>
    </source>
</reference>
<keyword evidence="1" id="KW-0812">Transmembrane</keyword>
<dbReference type="KEGG" id="kpf:IX53_08940"/>
<gene>
    <name evidence="2" type="ORF">IX53_08940</name>
</gene>
<accession>A0A0G2ZED4</accession>
<keyword evidence="1" id="KW-0472">Membrane</keyword>
<proteinExistence type="predicted"/>
<feature type="transmembrane region" description="Helical" evidence="1">
    <location>
        <begin position="5"/>
        <end position="26"/>
    </location>
</feature>
<organism evidence="2 3">
    <name type="scientific">Kosmotoga pacifica</name>
    <dbReference type="NCBI Taxonomy" id="1330330"/>
    <lineage>
        <taxon>Bacteria</taxon>
        <taxon>Thermotogati</taxon>
        <taxon>Thermotogota</taxon>
        <taxon>Thermotogae</taxon>
        <taxon>Kosmotogales</taxon>
        <taxon>Kosmotogaceae</taxon>
        <taxon>Kosmotoga</taxon>
    </lineage>
</organism>
<dbReference type="STRING" id="1330330.IX53_08940"/>
<dbReference type="RefSeq" id="WP_047755059.1">
    <property type="nucleotide sequence ID" value="NZ_CAJUHA010000005.1"/>
</dbReference>
<dbReference type="PATRIC" id="fig|1330330.3.peg.1818"/>
<dbReference type="Proteomes" id="UP000035159">
    <property type="component" value="Chromosome"/>
</dbReference>
<keyword evidence="1" id="KW-1133">Transmembrane helix</keyword>
<dbReference type="EMBL" id="CP011232">
    <property type="protein sequence ID" value="AKI97924.1"/>
    <property type="molecule type" value="Genomic_DNA"/>
</dbReference>
<dbReference type="OrthoDB" id="47187at2"/>
<protein>
    <submittedName>
        <fullName evidence="2">Uncharacterized protein</fullName>
    </submittedName>
</protein>
<name>A0A0G2ZED4_9BACT</name>
<evidence type="ECO:0000313" key="2">
    <source>
        <dbReference type="EMBL" id="AKI97924.1"/>
    </source>
</evidence>
<evidence type="ECO:0000256" key="1">
    <source>
        <dbReference type="SAM" id="Phobius"/>
    </source>
</evidence>